<reference evidence="6 7" key="1">
    <citation type="submission" date="2019-02" db="EMBL/GenBank/DDBJ databases">
        <title>Closed genome of Sporomusa termitida DSM 4440.</title>
        <authorList>
            <person name="Poehlein A."/>
            <person name="Daniel R."/>
        </authorList>
    </citation>
    <scope>NUCLEOTIDE SEQUENCE [LARGE SCALE GENOMIC DNA]</scope>
    <source>
        <strain evidence="6 7">DSM 4440</strain>
    </source>
</reference>
<dbReference type="SMART" id="SM00387">
    <property type="entry name" value="HATPase_c"/>
    <property type="match status" value="1"/>
</dbReference>
<dbReference type="PRINTS" id="PR00344">
    <property type="entry name" value="BCTRLSENSOR"/>
</dbReference>
<dbReference type="PROSITE" id="PS50109">
    <property type="entry name" value="HIS_KIN"/>
    <property type="match status" value="1"/>
</dbReference>
<gene>
    <name evidence="6" type="ORF">SPTER_14060</name>
</gene>
<keyword evidence="7" id="KW-1185">Reference proteome</keyword>
<dbReference type="InterPro" id="IPR004358">
    <property type="entry name" value="Sig_transdc_His_kin-like_C"/>
</dbReference>
<feature type="domain" description="Histidine kinase" evidence="5">
    <location>
        <begin position="1"/>
        <end position="106"/>
    </location>
</feature>
<dbReference type="EMBL" id="CP036259">
    <property type="protein sequence ID" value="QDR80092.1"/>
    <property type="molecule type" value="Genomic_DNA"/>
</dbReference>
<dbReference type="KEGG" id="sted:SPTER_14060"/>
<sequence length="184" mass="20685">MRELSLHILDLVQNSLEAGANIVKLEVIEDLSADVLVIRVADNGRGMDEKLRQLVIDPFVTTRLTRRVGLGLPLMEMSTKRCDGYLKIQSTPGQGTIIEASYRHHHLDRPPLGNIVETIKTILVANPTLNFLYRHTVNDRKFTVSSQELADILDGVPLTQPDILIWLHKYLSDHIANLYGGVEK</sequence>
<evidence type="ECO:0000259" key="5">
    <source>
        <dbReference type="PROSITE" id="PS50109"/>
    </source>
</evidence>
<dbReference type="PANTHER" id="PTHR43065:SF29">
    <property type="entry name" value="SENSOR PROTEIN KINASE FLES"/>
    <property type="match status" value="1"/>
</dbReference>
<evidence type="ECO:0000313" key="7">
    <source>
        <dbReference type="Proteomes" id="UP000320776"/>
    </source>
</evidence>
<evidence type="ECO:0000313" key="6">
    <source>
        <dbReference type="EMBL" id="QDR80092.1"/>
    </source>
</evidence>
<keyword evidence="3 6" id="KW-0808">Transferase</keyword>
<comment type="catalytic activity">
    <reaction evidence="1">
        <text>ATP + protein L-histidine = ADP + protein N-phospho-L-histidine.</text>
        <dbReference type="EC" id="2.7.13.3"/>
    </reaction>
</comment>
<dbReference type="InterPro" id="IPR003594">
    <property type="entry name" value="HATPase_dom"/>
</dbReference>
<dbReference type="GO" id="GO:0004673">
    <property type="term" value="F:protein histidine kinase activity"/>
    <property type="evidence" value="ECO:0007669"/>
    <property type="project" value="UniProtKB-EC"/>
</dbReference>
<name>A0A517DRW2_9FIRM</name>
<keyword evidence="4" id="KW-0902">Two-component regulatory system</keyword>
<evidence type="ECO:0000256" key="1">
    <source>
        <dbReference type="ARBA" id="ARBA00000085"/>
    </source>
</evidence>
<evidence type="ECO:0000256" key="4">
    <source>
        <dbReference type="ARBA" id="ARBA00023012"/>
    </source>
</evidence>
<evidence type="ECO:0000256" key="3">
    <source>
        <dbReference type="ARBA" id="ARBA00022777"/>
    </source>
</evidence>
<dbReference type="EC" id="2.7.13.3" evidence="2"/>
<dbReference type="Gene3D" id="3.30.565.10">
    <property type="entry name" value="Histidine kinase-like ATPase, C-terminal domain"/>
    <property type="match status" value="1"/>
</dbReference>
<dbReference type="GO" id="GO:0000160">
    <property type="term" value="P:phosphorelay signal transduction system"/>
    <property type="evidence" value="ECO:0007669"/>
    <property type="project" value="UniProtKB-KW"/>
</dbReference>
<protein>
    <recommendedName>
        <fullName evidence="2">histidine kinase</fullName>
        <ecNumber evidence="2">2.7.13.3</ecNumber>
    </recommendedName>
</protein>
<keyword evidence="3 6" id="KW-0418">Kinase</keyword>
<dbReference type="AlphaFoldDB" id="A0A517DRW2"/>
<dbReference type="SUPFAM" id="SSF55874">
    <property type="entry name" value="ATPase domain of HSP90 chaperone/DNA topoisomerase II/histidine kinase"/>
    <property type="match status" value="1"/>
</dbReference>
<dbReference type="Proteomes" id="UP000320776">
    <property type="component" value="Chromosome"/>
</dbReference>
<proteinExistence type="predicted"/>
<organism evidence="6 7">
    <name type="scientific">Sporomusa termitida</name>
    <dbReference type="NCBI Taxonomy" id="2377"/>
    <lineage>
        <taxon>Bacteria</taxon>
        <taxon>Bacillati</taxon>
        <taxon>Bacillota</taxon>
        <taxon>Negativicutes</taxon>
        <taxon>Selenomonadales</taxon>
        <taxon>Sporomusaceae</taxon>
        <taxon>Sporomusa</taxon>
    </lineage>
</organism>
<evidence type="ECO:0000256" key="2">
    <source>
        <dbReference type="ARBA" id="ARBA00012438"/>
    </source>
</evidence>
<dbReference type="PANTHER" id="PTHR43065">
    <property type="entry name" value="SENSOR HISTIDINE KINASE"/>
    <property type="match status" value="1"/>
</dbReference>
<dbReference type="OrthoDB" id="9797586at2"/>
<dbReference type="Pfam" id="PF02518">
    <property type="entry name" value="HATPase_c"/>
    <property type="match status" value="1"/>
</dbReference>
<dbReference type="InterPro" id="IPR005467">
    <property type="entry name" value="His_kinase_dom"/>
</dbReference>
<accession>A0A517DRW2</accession>
<dbReference type="RefSeq" id="WP_144349656.1">
    <property type="nucleotide sequence ID" value="NZ_CP036259.1"/>
</dbReference>
<dbReference type="InterPro" id="IPR036890">
    <property type="entry name" value="HATPase_C_sf"/>
</dbReference>